<keyword evidence="3" id="KW-1185">Reference proteome</keyword>
<reference evidence="2" key="1">
    <citation type="submission" date="2015-04" db="UniProtKB">
        <authorList>
            <consortium name="EnsemblPlants"/>
        </authorList>
    </citation>
    <scope>IDENTIFICATION</scope>
</reference>
<reference evidence="2" key="2">
    <citation type="submission" date="2018-05" db="EMBL/GenBank/DDBJ databases">
        <title>OmerRS3 (Oryza meridionalis Reference Sequence Version 3).</title>
        <authorList>
            <person name="Zhang J."/>
            <person name="Kudrna D."/>
            <person name="Lee S."/>
            <person name="Talag J."/>
            <person name="Welchert J."/>
            <person name="Wing R.A."/>
        </authorList>
    </citation>
    <scope>NUCLEOTIDE SEQUENCE [LARGE SCALE GENOMIC DNA]</scope>
    <source>
        <strain evidence="2">cv. OR44</strain>
    </source>
</reference>
<organism evidence="2">
    <name type="scientific">Oryza meridionalis</name>
    <dbReference type="NCBI Taxonomy" id="40149"/>
    <lineage>
        <taxon>Eukaryota</taxon>
        <taxon>Viridiplantae</taxon>
        <taxon>Streptophyta</taxon>
        <taxon>Embryophyta</taxon>
        <taxon>Tracheophyta</taxon>
        <taxon>Spermatophyta</taxon>
        <taxon>Magnoliopsida</taxon>
        <taxon>Liliopsida</taxon>
        <taxon>Poales</taxon>
        <taxon>Poaceae</taxon>
        <taxon>BOP clade</taxon>
        <taxon>Oryzoideae</taxon>
        <taxon>Oryzeae</taxon>
        <taxon>Oryzinae</taxon>
        <taxon>Oryza</taxon>
    </lineage>
</organism>
<evidence type="ECO:0000256" key="1">
    <source>
        <dbReference type="SAM" id="MobiDB-lite"/>
    </source>
</evidence>
<dbReference type="Proteomes" id="UP000008021">
    <property type="component" value="Chromosome 5"/>
</dbReference>
<proteinExistence type="predicted"/>
<dbReference type="Gramene" id="OMERI05G22010.1">
    <property type="protein sequence ID" value="OMERI05G22010.1"/>
    <property type="gene ID" value="OMERI05G22010"/>
</dbReference>
<protein>
    <submittedName>
        <fullName evidence="2">Uncharacterized protein</fullName>
    </submittedName>
</protein>
<evidence type="ECO:0000313" key="2">
    <source>
        <dbReference type="EnsemblPlants" id="OMERI05G22010.1"/>
    </source>
</evidence>
<evidence type="ECO:0000313" key="3">
    <source>
        <dbReference type="Proteomes" id="UP000008021"/>
    </source>
</evidence>
<sequence>MKKFTTTSKSSFLPFASKGLRLRDERRGDRRRRPPLQPSLPPERAIVTSGVIVPASRCSSSWAFVSNKVAKGSLRILLQDAAAVHGVPVFQEIVIALAFRFLAPIAISSRERMRKAAAMQGLCY</sequence>
<name>A0A0E0DUF3_9ORYZ</name>
<dbReference type="EnsemblPlants" id="OMERI05G22010.1">
    <property type="protein sequence ID" value="OMERI05G22010.1"/>
    <property type="gene ID" value="OMERI05G22010"/>
</dbReference>
<feature type="region of interest" description="Disordered" evidence="1">
    <location>
        <begin position="15"/>
        <end position="42"/>
    </location>
</feature>
<accession>A0A0E0DUF3</accession>
<dbReference type="HOGENOM" id="CLU_2007591_0_0_1"/>
<dbReference type="AlphaFoldDB" id="A0A0E0DUF3"/>